<evidence type="ECO:0000256" key="3">
    <source>
        <dbReference type="ARBA" id="ARBA00022723"/>
    </source>
</evidence>
<evidence type="ECO:0000256" key="4">
    <source>
        <dbReference type="ARBA" id="ARBA00022964"/>
    </source>
</evidence>
<dbReference type="PROSITE" id="PS51296">
    <property type="entry name" value="RIESKE"/>
    <property type="match status" value="1"/>
</dbReference>
<dbReference type="Pfam" id="PF00848">
    <property type="entry name" value="Ring_hydroxyl_A"/>
    <property type="match status" value="1"/>
</dbReference>
<dbReference type="InterPro" id="IPR036922">
    <property type="entry name" value="Rieske_2Fe-2S_sf"/>
</dbReference>
<dbReference type="Gene3D" id="2.102.10.10">
    <property type="entry name" value="Rieske [2Fe-2S] iron-sulphur domain"/>
    <property type="match status" value="1"/>
</dbReference>
<keyword evidence="11" id="KW-1185">Reference proteome</keyword>
<dbReference type="Pfam" id="PF00355">
    <property type="entry name" value="Rieske"/>
    <property type="match status" value="1"/>
</dbReference>
<evidence type="ECO:0000259" key="9">
    <source>
        <dbReference type="PROSITE" id="PS51296"/>
    </source>
</evidence>
<keyword evidence="8" id="KW-0520">NAD</keyword>
<dbReference type="PANTHER" id="PTHR43756">
    <property type="entry name" value="CHOLINE MONOOXYGENASE, CHLOROPLASTIC"/>
    <property type="match status" value="1"/>
</dbReference>
<dbReference type="RefSeq" id="WP_116517123.1">
    <property type="nucleotide sequence ID" value="NZ_JACCEX010000001.1"/>
</dbReference>
<evidence type="ECO:0000256" key="8">
    <source>
        <dbReference type="ARBA" id="ARBA00023027"/>
    </source>
</evidence>
<keyword evidence="4" id="KW-0223">Dioxygenase</keyword>
<protein>
    <submittedName>
        <fullName evidence="10">Ring hydroxylating enzyme alpha subunit</fullName>
    </submittedName>
</protein>
<evidence type="ECO:0000313" key="10">
    <source>
        <dbReference type="EMBL" id="PVY67817.1"/>
    </source>
</evidence>
<dbReference type="InterPro" id="IPR017941">
    <property type="entry name" value="Rieske_2Fe-2S"/>
</dbReference>
<name>A0A2U1CPJ5_9BURK</name>
<dbReference type="SUPFAM" id="SSF50022">
    <property type="entry name" value="ISP domain"/>
    <property type="match status" value="1"/>
</dbReference>
<comment type="similarity">
    <text evidence="1">Belongs to the bacterial ring-hydroxylating dioxygenase alpha subunit family.</text>
</comment>
<keyword evidence="7" id="KW-0411">Iron-sulfur</keyword>
<dbReference type="SUPFAM" id="SSF55961">
    <property type="entry name" value="Bet v1-like"/>
    <property type="match status" value="1"/>
</dbReference>
<dbReference type="GO" id="GO:0051537">
    <property type="term" value="F:2 iron, 2 sulfur cluster binding"/>
    <property type="evidence" value="ECO:0007669"/>
    <property type="project" value="UniProtKB-KW"/>
</dbReference>
<dbReference type="PROSITE" id="PS00570">
    <property type="entry name" value="RING_HYDROXYL_ALPHA"/>
    <property type="match status" value="1"/>
</dbReference>
<keyword evidence="3" id="KW-0479">Metal-binding</keyword>
<dbReference type="AlphaFoldDB" id="A0A2U1CPJ5"/>
<evidence type="ECO:0000256" key="1">
    <source>
        <dbReference type="ARBA" id="ARBA00008751"/>
    </source>
</evidence>
<sequence length="439" mass="49360">MALSVDTIKALVTPSTVHRSVYTDQAVFDLEMERIFGKVWLYVAHESQLRKAGDFVRTRLGTYDYLVTRDEHGQLNVLQNRCTHRGATLCNEHQGNTSRMVCGYHQWMFDLQGTLRGVPHRQSYPAGFDMESPRNSLARAPRVDSYRGFIFASLSENGPSLADFLGPMRGAIDNLVDRSPVGQLELSDTAFRLEFKANWKMHHENANDTIHPGVVHSSSVMTARQHQAEPTPFDDGQTREMLQGNAFTKKEWEGIELVALPGGHSYMDGIYRSRLLARKESDPVRDEYEAIMKQAYGEERASQILNLDRFNNLVYPNLSINAQYHQLRMVYPVAPDRTLVVSRCFRLVGAPEQIYHRAVRFLTNLSSPASMIYGDDAAIFERCNTGLSGSDDEAWIDMSRGADLDKPFPGGGTISAATEAPIRSQFKAWLGYMTDGAHA</sequence>
<evidence type="ECO:0000256" key="6">
    <source>
        <dbReference type="ARBA" id="ARBA00023004"/>
    </source>
</evidence>
<dbReference type="GO" id="GO:0051213">
    <property type="term" value="F:dioxygenase activity"/>
    <property type="evidence" value="ECO:0007669"/>
    <property type="project" value="UniProtKB-KW"/>
</dbReference>
<dbReference type="PANTHER" id="PTHR43756:SF1">
    <property type="entry name" value="3-PHENYLPROPIONATE_CINNAMIC ACID DIOXYGENASE SUBUNIT ALPHA"/>
    <property type="match status" value="1"/>
</dbReference>
<feature type="domain" description="Rieske" evidence="9">
    <location>
        <begin position="41"/>
        <end position="152"/>
    </location>
</feature>
<keyword evidence="2" id="KW-0001">2Fe-2S</keyword>
<proteinExistence type="inferred from homology"/>
<evidence type="ECO:0000313" key="11">
    <source>
        <dbReference type="Proteomes" id="UP000246145"/>
    </source>
</evidence>
<reference evidence="10 11" key="1">
    <citation type="submission" date="2018-04" db="EMBL/GenBank/DDBJ databases">
        <title>Genomic Encyclopedia of Type Strains, Phase IV (KMG-IV): sequencing the most valuable type-strain genomes for metagenomic binning, comparative biology and taxonomic classification.</title>
        <authorList>
            <person name="Goeker M."/>
        </authorList>
    </citation>
    <scope>NUCLEOTIDE SEQUENCE [LARGE SCALE GENOMIC DNA]</scope>
    <source>
        <strain evidence="10 11">DSM 10065</strain>
    </source>
</reference>
<comment type="caution">
    <text evidence="10">The sequence shown here is derived from an EMBL/GenBank/DDBJ whole genome shotgun (WGS) entry which is preliminary data.</text>
</comment>
<keyword evidence="6" id="KW-0408">Iron</keyword>
<dbReference type="InterPro" id="IPR001663">
    <property type="entry name" value="Rng_hydr_dOase-A"/>
</dbReference>
<dbReference type="EMBL" id="QEKO01000001">
    <property type="protein sequence ID" value="PVY67817.1"/>
    <property type="molecule type" value="Genomic_DNA"/>
</dbReference>
<dbReference type="InterPro" id="IPR015879">
    <property type="entry name" value="Ring_hydroxy_dOase_asu_C_dom"/>
</dbReference>
<organism evidence="10 11">
    <name type="scientific">Pusillimonas noertemannii</name>
    <dbReference type="NCBI Taxonomy" id="305977"/>
    <lineage>
        <taxon>Bacteria</taxon>
        <taxon>Pseudomonadati</taxon>
        <taxon>Pseudomonadota</taxon>
        <taxon>Betaproteobacteria</taxon>
        <taxon>Burkholderiales</taxon>
        <taxon>Alcaligenaceae</taxon>
        <taxon>Pusillimonas</taxon>
    </lineage>
</organism>
<evidence type="ECO:0000256" key="5">
    <source>
        <dbReference type="ARBA" id="ARBA00023002"/>
    </source>
</evidence>
<dbReference type="GO" id="GO:0005506">
    <property type="term" value="F:iron ion binding"/>
    <property type="evidence" value="ECO:0007669"/>
    <property type="project" value="InterPro"/>
</dbReference>
<dbReference type="InterPro" id="IPR015881">
    <property type="entry name" value="ARHD_Rieske_2Fe_2S"/>
</dbReference>
<dbReference type="Proteomes" id="UP000246145">
    <property type="component" value="Unassembled WGS sequence"/>
</dbReference>
<evidence type="ECO:0000256" key="2">
    <source>
        <dbReference type="ARBA" id="ARBA00022714"/>
    </source>
</evidence>
<dbReference type="Gene3D" id="3.90.380.10">
    <property type="entry name" value="Naphthalene 1,2-dioxygenase Alpha Subunit, Chain A, domain 1"/>
    <property type="match status" value="1"/>
</dbReference>
<dbReference type="PRINTS" id="PR00090">
    <property type="entry name" value="RNGDIOXGNASE"/>
</dbReference>
<keyword evidence="5" id="KW-0560">Oxidoreductase</keyword>
<accession>A0A2U1CPJ5</accession>
<gene>
    <name evidence="10" type="ORF">C7440_0200</name>
</gene>
<dbReference type="OrthoDB" id="9790995at2"/>
<evidence type="ECO:0000256" key="7">
    <source>
        <dbReference type="ARBA" id="ARBA00023014"/>
    </source>
</evidence>